<dbReference type="Proteomes" id="UP000316778">
    <property type="component" value="Unassembled WGS sequence"/>
</dbReference>
<keyword evidence="5" id="KW-0378">Hydrolase</keyword>
<dbReference type="GO" id="GO:0046872">
    <property type="term" value="F:metal ion binding"/>
    <property type="evidence" value="ECO:0007669"/>
    <property type="project" value="UniProtKB-KW"/>
</dbReference>
<evidence type="ECO:0000256" key="6">
    <source>
        <dbReference type="ARBA" id="ARBA00022837"/>
    </source>
</evidence>
<dbReference type="InterPro" id="IPR017850">
    <property type="entry name" value="Alkaline_phosphatase_core_sf"/>
</dbReference>
<feature type="domain" description="Sulfatase N-terminal" evidence="8">
    <location>
        <begin position="34"/>
        <end position="373"/>
    </location>
</feature>
<feature type="signal peptide" evidence="7">
    <location>
        <begin position="1"/>
        <end position="25"/>
    </location>
</feature>
<comment type="caution">
    <text evidence="9">The sequence shown here is derived from an EMBL/GenBank/DDBJ whole genome shotgun (WGS) entry which is preliminary data.</text>
</comment>
<dbReference type="GO" id="GO:0005737">
    <property type="term" value="C:cytoplasm"/>
    <property type="evidence" value="ECO:0007669"/>
    <property type="project" value="TreeGrafter"/>
</dbReference>
<dbReference type="SUPFAM" id="SSF53649">
    <property type="entry name" value="Alkaline phosphatase-like"/>
    <property type="match status" value="1"/>
</dbReference>
<dbReference type="EMBL" id="VLLG01000003">
    <property type="protein sequence ID" value="TWI88969.1"/>
    <property type="molecule type" value="Genomic_DNA"/>
</dbReference>
<feature type="chain" id="PRO_5021950437" evidence="7">
    <location>
        <begin position="26"/>
        <end position="482"/>
    </location>
</feature>
<dbReference type="RefSeq" id="WP_145714949.1">
    <property type="nucleotide sequence ID" value="NZ_BAAAFY010000001.1"/>
</dbReference>
<keyword evidence="3" id="KW-0479">Metal-binding</keyword>
<evidence type="ECO:0000256" key="4">
    <source>
        <dbReference type="ARBA" id="ARBA00022729"/>
    </source>
</evidence>
<comment type="cofactor">
    <cofactor evidence="1">
        <name>Ca(2+)</name>
        <dbReference type="ChEBI" id="CHEBI:29108"/>
    </cofactor>
</comment>
<dbReference type="InterPro" id="IPR035874">
    <property type="entry name" value="IDS"/>
</dbReference>
<dbReference type="Pfam" id="PF00884">
    <property type="entry name" value="Sulfatase"/>
    <property type="match status" value="1"/>
</dbReference>
<organism evidence="9 10">
    <name type="scientific">Chitinophaga japonensis</name>
    <name type="common">Flexibacter japonensis</name>
    <dbReference type="NCBI Taxonomy" id="104662"/>
    <lineage>
        <taxon>Bacteria</taxon>
        <taxon>Pseudomonadati</taxon>
        <taxon>Bacteroidota</taxon>
        <taxon>Chitinophagia</taxon>
        <taxon>Chitinophagales</taxon>
        <taxon>Chitinophagaceae</taxon>
        <taxon>Chitinophaga</taxon>
    </lineage>
</organism>
<keyword evidence="10" id="KW-1185">Reference proteome</keyword>
<dbReference type="PROSITE" id="PS00523">
    <property type="entry name" value="SULFATASE_1"/>
    <property type="match status" value="1"/>
</dbReference>
<dbReference type="PANTHER" id="PTHR45953">
    <property type="entry name" value="IDURONATE 2-SULFATASE"/>
    <property type="match status" value="1"/>
</dbReference>
<gene>
    <name evidence="9" type="ORF">LX66_3062</name>
</gene>
<dbReference type="PROSITE" id="PS00149">
    <property type="entry name" value="SULFATASE_2"/>
    <property type="match status" value="1"/>
</dbReference>
<evidence type="ECO:0000256" key="1">
    <source>
        <dbReference type="ARBA" id="ARBA00001913"/>
    </source>
</evidence>
<reference evidence="9 10" key="1">
    <citation type="journal article" date="2013" name="Stand. Genomic Sci.">
        <title>Genomic Encyclopedia of Type Strains, Phase I: The one thousand microbial genomes (KMG-I) project.</title>
        <authorList>
            <person name="Kyrpides N.C."/>
            <person name="Woyke T."/>
            <person name="Eisen J.A."/>
            <person name="Garrity G."/>
            <person name="Lilburn T.G."/>
            <person name="Beck B.J."/>
            <person name="Whitman W.B."/>
            <person name="Hugenholtz P."/>
            <person name="Klenk H.P."/>
        </authorList>
    </citation>
    <scope>NUCLEOTIDE SEQUENCE [LARGE SCALE GENOMIC DNA]</scope>
    <source>
        <strain evidence="9 10">DSM 13484</strain>
    </source>
</reference>
<dbReference type="AlphaFoldDB" id="A0A562T602"/>
<dbReference type="GO" id="GO:0004423">
    <property type="term" value="F:iduronate-2-sulfatase activity"/>
    <property type="evidence" value="ECO:0007669"/>
    <property type="project" value="InterPro"/>
</dbReference>
<dbReference type="CDD" id="cd16030">
    <property type="entry name" value="iduronate-2-sulfatase"/>
    <property type="match status" value="1"/>
</dbReference>
<dbReference type="PANTHER" id="PTHR45953:SF1">
    <property type="entry name" value="IDURONATE 2-SULFATASE"/>
    <property type="match status" value="1"/>
</dbReference>
<protein>
    <submittedName>
        <fullName evidence="9">Arylsulfatase A-like enzyme</fullName>
    </submittedName>
</protein>
<evidence type="ECO:0000259" key="8">
    <source>
        <dbReference type="Pfam" id="PF00884"/>
    </source>
</evidence>
<dbReference type="Gene3D" id="3.40.720.10">
    <property type="entry name" value="Alkaline Phosphatase, subunit A"/>
    <property type="match status" value="1"/>
</dbReference>
<comment type="similarity">
    <text evidence="2">Belongs to the sulfatase family.</text>
</comment>
<evidence type="ECO:0000313" key="10">
    <source>
        <dbReference type="Proteomes" id="UP000316778"/>
    </source>
</evidence>
<sequence>MYFHRKLIPALLCGILLLPAMLAMGQTGSTAARRNVLFIVIDDLRPTLGCYGDSLAYTPNLDRLASMGLLFERAYCQEAVCAPSRSSVLTGLRPDQLKVWGLTQHFRTGNPRLVTLPEYFKRNGYVTASAGKIFHDPESHQDPASWSIPARYNITKNDPGHKYILPENLGSGKGNATERLAVTDSAYIDGKVTDAALQLLRQVKDNPFFLAVGFRRPHLPFSAPDKYWRMHEGKRFVISNDQPPQQVPSLALHHSQELRGYRDMPKQGPISGPTAQQLWQGYYATVSYVDAQVGRLLDELQRLHLLENTIIVCWSDHGYHLGEQGLWCKATNFENAARVPLIIADPAAKQRGAHVKELTELVDIYPTLLDLCGLPAHAPLDGISLQPYLNGAGTPLKNFALSQFIRPYNALFHEENIAVMGYSLRTKRYRYTEWRQMRSDAIVARELYDHEQDAEESANIAATAAPGAIAALHAQLQAVLDK</sequence>
<proteinExistence type="inferred from homology"/>
<name>A0A562T602_CHIJA</name>
<evidence type="ECO:0000313" key="9">
    <source>
        <dbReference type="EMBL" id="TWI88969.1"/>
    </source>
</evidence>
<evidence type="ECO:0000256" key="3">
    <source>
        <dbReference type="ARBA" id="ARBA00022723"/>
    </source>
</evidence>
<dbReference type="InterPro" id="IPR000917">
    <property type="entry name" value="Sulfatase_N"/>
</dbReference>
<dbReference type="InterPro" id="IPR024607">
    <property type="entry name" value="Sulfatase_CS"/>
</dbReference>
<evidence type="ECO:0000256" key="2">
    <source>
        <dbReference type="ARBA" id="ARBA00008779"/>
    </source>
</evidence>
<dbReference type="OrthoDB" id="9763552at2"/>
<evidence type="ECO:0000256" key="7">
    <source>
        <dbReference type="SAM" id="SignalP"/>
    </source>
</evidence>
<evidence type="ECO:0000256" key="5">
    <source>
        <dbReference type="ARBA" id="ARBA00022801"/>
    </source>
</evidence>
<accession>A0A562T602</accession>
<keyword evidence="6" id="KW-0106">Calcium</keyword>
<keyword evidence="4 7" id="KW-0732">Signal</keyword>